<dbReference type="RefSeq" id="WP_130305371.1">
    <property type="nucleotide sequence ID" value="NZ_SHKN01000001.1"/>
</dbReference>
<evidence type="ECO:0000313" key="6">
    <source>
        <dbReference type="Proteomes" id="UP000293562"/>
    </source>
</evidence>
<dbReference type="SUPFAM" id="SSF55248">
    <property type="entry name" value="PCD-like"/>
    <property type="match status" value="1"/>
</dbReference>
<evidence type="ECO:0000256" key="3">
    <source>
        <dbReference type="ARBA" id="ARBA00023239"/>
    </source>
</evidence>
<comment type="caution">
    <text evidence="5">The sequence shown here is derived from an EMBL/GenBank/DDBJ whole genome shotgun (WGS) entry which is preliminary data.</text>
</comment>
<dbReference type="GO" id="GO:0008124">
    <property type="term" value="F:4-alpha-hydroxytetrahydrobiopterin dehydratase activity"/>
    <property type="evidence" value="ECO:0007669"/>
    <property type="project" value="UniProtKB-UniRule"/>
</dbReference>
<evidence type="ECO:0000256" key="4">
    <source>
        <dbReference type="HAMAP-Rule" id="MF_00434"/>
    </source>
</evidence>
<evidence type="ECO:0000313" key="5">
    <source>
        <dbReference type="EMBL" id="RZT95396.1"/>
    </source>
</evidence>
<dbReference type="EMBL" id="SHKN01000001">
    <property type="protein sequence ID" value="RZT95396.1"/>
    <property type="molecule type" value="Genomic_DNA"/>
</dbReference>
<dbReference type="PANTHER" id="PTHR42805:SF1">
    <property type="entry name" value="PTERIN-4-ALPHA-CARBINOLAMINE DEHYDRATASE-RELATED"/>
    <property type="match status" value="1"/>
</dbReference>
<keyword evidence="6" id="KW-1185">Reference proteome</keyword>
<name>A0A4Q7VH47_9BACT</name>
<gene>
    <name evidence="5" type="ORF">EV201_0015</name>
</gene>
<dbReference type="PANTHER" id="PTHR42805">
    <property type="entry name" value="PTERIN-4-ALPHA-CARBINOLAMINE DEHYDRATASE-RELATED"/>
    <property type="match status" value="1"/>
</dbReference>
<organism evidence="5 6">
    <name type="scientific">Ancylomarina subtilis</name>
    <dbReference type="NCBI Taxonomy" id="1639035"/>
    <lineage>
        <taxon>Bacteria</taxon>
        <taxon>Pseudomonadati</taxon>
        <taxon>Bacteroidota</taxon>
        <taxon>Bacteroidia</taxon>
        <taxon>Marinilabiliales</taxon>
        <taxon>Marinifilaceae</taxon>
        <taxon>Ancylomarina</taxon>
    </lineage>
</organism>
<dbReference type="CDD" id="cd00913">
    <property type="entry name" value="PCD_DCoH_subfamily_a"/>
    <property type="match status" value="1"/>
</dbReference>
<reference evidence="5 6" key="1">
    <citation type="submission" date="2019-02" db="EMBL/GenBank/DDBJ databases">
        <title>Genomic Encyclopedia of Type Strains, Phase IV (KMG-IV): sequencing the most valuable type-strain genomes for metagenomic binning, comparative biology and taxonomic classification.</title>
        <authorList>
            <person name="Goeker M."/>
        </authorList>
    </citation>
    <scope>NUCLEOTIDE SEQUENCE [LARGE SCALE GENOMIC DNA]</scope>
    <source>
        <strain evidence="5 6">DSM 28825</strain>
    </source>
</reference>
<dbReference type="AlphaFoldDB" id="A0A4Q7VH47"/>
<sequence>MNHLSKKKCTPCQGGIPPLGETEINPYLIRLANWQVIEQHHLLKSFTFPDFKSALAFVNQIGVLAEEENHHPNINFTWGKVEVSIWTHKIDGLHENDFILAAKIDRLL</sequence>
<dbReference type="InterPro" id="IPR036428">
    <property type="entry name" value="PCD_sf"/>
</dbReference>
<proteinExistence type="inferred from homology"/>
<dbReference type="InterPro" id="IPR001533">
    <property type="entry name" value="Pterin_deHydtase"/>
</dbReference>
<dbReference type="Pfam" id="PF01329">
    <property type="entry name" value="Pterin_4a"/>
    <property type="match status" value="1"/>
</dbReference>
<keyword evidence="3 4" id="KW-0456">Lyase</keyword>
<comment type="similarity">
    <text evidence="2 4">Belongs to the pterin-4-alpha-carbinolamine dehydratase family.</text>
</comment>
<comment type="catalytic activity">
    <reaction evidence="1 4">
        <text>(4aS,6R)-4a-hydroxy-L-erythro-5,6,7,8-tetrahydrobiopterin = (6R)-L-erythro-6,7-dihydrobiopterin + H2O</text>
        <dbReference type="Rhea" id="RHEA:11920"/>
        <dbReference type="ChEBI" id="CHEBI:15377"/>
        <dbReference type="ChEBI" id="CHEBI:15642"/>
        <dbReference type="ChEBI" id="CHEBI:43120"/>
        <dbReference type="EC" id="4.2.1.96"/>
    </reaction>
</comment>
<dbReference type="EC" id="4.2.1.96" evidence="4"/>
<accession>A0A4Q7VH47</accession>
<protein>
    <recommendedName>
        <fullName evidence="4">Putative pterin-4-alpha-carbinolamine dehydratase</fullName>
        <shortName evidence="4">PHS</shortName>
        <ecNumber evidence="4">4.2.1.96</ecNumber>
    </recommendedName>
    <alternativeName>
        <fullName evidence="4">4-alpha-hydroxy-tetrahydropterin dehydratase</fullName>
    </alternativeName>
    <alternativeName>
        <fullName evidence="4">Pterin carbinolamine dehydratase</fullName>
        <shortName evidence="4">PCD</shortName>
    </alternativeName>
</protein>
<dbReference type="GO" id="GO:0006729">
    <property type="term" value="P:tetrahydrobiopterin biosynthetic process"/>
    <property type="evidence" value="ECO:0007669"/>
    <property type="project" value="InterPro"/>
</dbReference>
<dbReference type="InterPro" id="IPR050376">
    <property type="entry name" value="Pterin-4-alpha-carb_dehyd"/>
</dbReference>
<dbReference type="OrthoDB" id="9800108at2"/>
<dbReference type="Gene3D" id="3.30.1360.20">
    <property type="entry name" value="Transcriptional coactivator/pterin dehydratase"/>
    <property type="match status" value="1"/>
</dbReference>
<dbReference type="HAMAP" id="MF_00434">
    <property type="entry name" value="Pterin_4_alpha"/>
    <property type="match status" value="1"/>
</dbReference>
<evidence type="ECO:0000256" key="2">
    <source>
        <dbReference type="ARBA" id="ARBA00006472"/>
    </source>
</evidence>
<dbReference type="Proteomes" id="UP000293562">
    <property type="component" value="Unassembled WGS sequence"/>
</dbReference>
<evidence type="ECO:0000256" key="1">
    <source>
        <dbReference type="ARBA" id="ARBA00001554"/>
    </source>
</evidence>